<protein>
    <submittedName>
        <fullName evidence="1">Bicaudal D protein 1</fullName>
    </submittedName>
</protein>
<proteinExistence type="predicted"/>
<comment type="caution">
    <text evidence="1">The sequence shown here is derived from an EMBL/GenBank/DDBJ whole genome shotgun (WGS) entry which is preliminary data.</text>
</comment>
<gene>
    <name evidence="1" type="ORF">FBUS_03395</name>
</gene>
<dbReference type="EMBL" id="LUCM01000020">
    <property type="protein sequence ID" value="KAA0201236.1"/>
    <property type="molecule type" value="Genomic_DNA"/>
</dbReference>
<evidence type="ECO:0000313" key="2">
    <source>
        <dbReference type="Proteomes" id="UP000728185"/>
    </source>
</evidence>
<organism evidence="1 2">
    <name type="scientific">Fasciolopsis buskii</name>
    <dbReference type="NCBI Taxonomy" id="27845"/>
    <lineage>
        <taxon>Eukaryota</taxon>
        <taxon>Metazoa</taxon>
        <taxon>Spiralia</taxon>
        <taxon>Lophotrochozoa</taxon>
        <taxon>Platyhelminthes</taxon>
        <taxon>Trematoda</taxon>
        <taxon>Digenea</taxon>
        <taxon>Plagiorchiida</taxon>
        <taxon>Echinostomata</taxon>
        <taxon>Echinostomatoidea</taxon>
        <taxon>Fasciolidae</taxon>
        <taxon>Fasciolopsis</taxon>
    </lineage>
</organism>
<accession>A0A8E0S746</accession>
<sequence>MDDDALLAYLKACSNEGLMEKSLLKPSNELPSQQDSKDALINELRDELGEIFQQMHQMCVEVQALNNAQTMANRATLPRGGTHTPDELAIVEMDFRLTSLKSVLADLRGLLRELVMDTNSELTTSQVLFFLSIVLRITVTSKR</sequence>
<evidence type="ECO:0000313" key="1">
    <source>
        <dbReference type="EMBL" id="KAA0201236.1"/>
    </source>
</evidence>
<dbReference type="OrthoDB" id="9451547at2759"/>
<dbReference type="Proteomes" id="UP000728185">
    <property type="component" value="Unassembled WGS sequence"/>
</dbReference>
<name>A0A8E0S746_9TREM</name>
<keyword evidence="2" id="KW-1185">Reference proteome</keyword>
<reference evidence="1" key="1">
    <citation type="submission" date="2019-05" db="EMBL/GenBank/DDBJ databases">
        <title>Annotation for the trematode Fasciolopsis buski.</title>
        <authorList>
            <person name="Choi Y.-J."/>
        </authorList>
    </citation>
    <scope>NUCLEOTIDE SEQUENCE</scope>
    <source>
        <strain evidence="1">HT</strain>
        <tissue evidence="1">Whole worm</tissue>
    </source>
</reference>
<dbReference type="AlphaFoldDB" id="A0A8E0S746"/>